<proteinExistence type="predicted"/>
<evidence type="ECO:0000313" key="1">
    <source>
        <dbReference type="EMBL" id="NEB15172.1"/>
    </source>
</evidence>
<dbReference type="InterPro" id="IPR029063">
    <property type="entry name" value="SAM-dependent_MTases_sf"/>
</dbReference>
<dbReference type="GO" id="GO:0008168">
    <property type="term" value="F:methyltransferase activity"/>
    <property type="evidence" value="ECO:0007669"/>
    <property type="project" value="UniProtKB-KW"/>
</dbReference>
<dbReference type="Pfam" id="PF04672">
    <property type="entry name" value="Methyltransf_19"/>
    <property type="match status" value="1"/>
</dbReference>
<dbReference type="Gene3D" id="3.40.50.150">
    <property type="entry name" value="Vaccinia Virus protein VP39"/>
    <property type="match status" value="1"/>
</dbReference>
<accession>A0A6N9UJE8</accession>
<keyword evidence="2" id="KW-1185">Reference proteome</keyword>
<gene>
    <name evidence="1" type="ORF">G3I46_01345</name>
</gene>
<dbReference type="GO" id="GO:0032259">
    <property type="term" value="P:methylation"/>
    <property type="evidence" value="ECO:0007669"/>
    <property type="project" value="UniProtKB-KW"/>
</dbReference>
<protein>
    <submittedName>
        <fullName evidence="1">SAM-dependent methyltransferase</fullName>
    </submittedName>
</protein>
<dbReference type="RefSeq" id="WP_007446249.1">
    <property type="nucleotide sequence ID" value="NZ_BEWB01000014.1"/>
</dbReference>
<dbReference type="SUPFAM" id="SSF53335">
    <property type="entry name" value="S-adenosyl-L-methionine-dependent methyltransferases"/>
    <property type="match status" value="1"/>
</dbReference>
<organism evidence="1 2">
    <name type="scientific">Streptomyces coelicoflavus</name>
    <dbReference type="NCBI Taxonomy" id="285562"/>
    <lineage>
        <taxon>Bacteria</taxon>
        <taxon>Bacillati</taxon>
        <taxon>Actinomycetota</taxon>
        <taxon>Actinomycetes</taxon>
        <taxon>Kitasatosporales</taxon>
        <taxon>Streptomycetaceae</taxon>
        <taxon>Streptomyces</taxon>
    </lineage>
</organism>
<dbReference type="InterPro" id="IPR006764">
    <property type="entry name" value="SAM_dep_MeTrfase_SAV2177_type"/>
</dbReference>
<dbReference type="Proteomes" id="UP000469545">
    <property type="component" value="Unassembled WGS sequence"/>
</dbReference>
<keyword evidence="1" id="KW-0489">Methyltransferase</keyword>
<sequence>MSHPSEEVRARLQTDRPHSARVWNYLLGGKDNYPVDSAAGDVILTTFPEFAAVARVQRRFLSRAVRFLAGEAGVRQFLDIGTGLPTADNTHEVAQRIAPESRIVYVDNDPLVLTHAEALLTSSPEGACSYIDADVRDPERILAEAAKTLDLSRPVALTMLGIIGQISDAERPAELVSTLLSGLPAGSYLALSDGTNGNEALNRAVEAYNGQSANTYHLRSPQEIAAYFAGLTLVEPGVVSTATWRPDADRSEEPTAEVSVCGVAVKN</sequence>
<comment type="caution">
    <text evidence="1">The sequence shown here is derived from an EMBL/GenBank/DDBJ whole genome shotgun (WGS) entry which is preliminary data.</text>
</comment>
<reference evidence="1 2" key="1">
    <citation type="submission" date="2020-01" db="EMBL/GenBank/DDBJ databases">
        <title>Insect and environment-associated Actinomycetes.</title>
        <authorList>
            <person name="Currrie C."/>
            <person name="Chevrette M."/>
            <person name="Carlson C."/>
            <person name="Stubbendieck R."/>
            <person name="Wendt-Pienkowski E."/>
        </authorList>
    </citation>
    <scope>NUCLEOTIDE SEQUENCE [LARGE SCALE GENOMIC DNA]</scope>
    <source>
        <strain evidence="1 2">SID14172</strain>
    </source>
</reference>
<dbReference type="AlphaFoldDB" id="A0A6N9UJE8"/>
<evidence type="ECO:0000313" key="2">
    <source>
        <dbReference type="Proteomes" id="UP000469545"/>
    </source>
</evidence>
<keyword evidence="1" id="KW-0808">Transferase</keyword>
<dbReference type="PIRSF" id="PIRSF017393">
    <property type="entry name" value="MTase_SAV2177"/>
    <property type="match status" value="1"/>
</dbReference>
<name>A0A6N9UJE8_9ACTN</name>
<dbReference type="EMBL" id="JAAGMB010000005">
    <property type="protein sequence ID" value="NEB15172.1"/>
    <property type="molecule type" value="Genomic_DNA"/>
</dbReference>